<evidence type="ECO:0000259" key="1">
    <source>
        <dbReference type="Pfam" id="PF00485"/>
    </source>
</evidence>
<dbReference type="SUPFAM" id="SSF52540">
    <property type="entry name" value="P-loop containing nucleoside triphosphate hydrolases"/>
    <property type="match status" value="1"/>
</dbReference>
<gene>
    <name evidence="2" type="ORF">SAMN04488120_106143</name>
</gene>
<accession>A0A1I2JCB6</accession>
<feature type="domain" description="Phosphoribulokinase/uridine kinase" evidence="1">
    <location>
        <begin position="1"/>
        <end position="193"/>
    </location>
</feature>
<reference evidence="2 3" key="1">
    <citation type="submission" date="2016-10" db="EMBL/GenBank/DDBJ databases">
        <authorList>
            <person name="de Groot N.N."/>
        </authorList>
    </citation>
    <scope>NUCLEOTIDE SEQUENCE [LARGE SCALE GENOMIC DNA]</scope>
    <source>
        <strain evidence="2 3">DSM 23609</strain>
    </source>
</reference>
<dbReference type="InterPro" id="IPR006083">
    <property type="entry name" value="PRK/URK"/>
</dbReference>
<dbReference type="Pfam" id="PF00485">
    <property type="entry name" value="PRK"/>
    <property type="match status" value="1"/>
</dbReference>
<dbReference type="Proteomes" id="UP000199771">
    <property type="component" value="Unassembled WGS sequence"/>
</dbReference>
<protein>
    <submittedName>
        <fullName evidence="2">Phosphoribulokinase</fullName>
    </submittedName>
</protein>
<dbReference type="GO" id="GO:0005524">
    <property type="term" value="F:ATP binding"/>
    <property type="evidence" value="ECO:0007669"/>
    <property type="project" value="InterPro"/>
</dbReference>
<dbReference type="Gene3D" id="3.40.50.300">
    <property type="entry name" value="P-loop containing nucleotide triphosphate hydrolases"/>
    <property type="match status" value="1"/>
</dbReference>
<name>A0A1I2JCB6_9GAMM</name>
<proteinExistence type="predicted"/>
<dbReference type="AlphaFoldDB" id="A0A1I2JCB6"/>
<dbReference type="EMBL" id="FOOC01000006">
    <property type="protein sequence ID" value="SFF51738.1"/>
    <property type="molecule type" value="Genomic_DNA"/>
</dbReference>
<dbReference type="InterPro" id="IPR027417">
    <property type="entry name" value="P-loop_NTPase"/>
</dbReference>
<evidence type="ECO:0000313" key="3">
    <source>
        <dbReference type="Proteomes" id="UP000199771"/>
    </source>
</evidence>
<evidence type="ECO:0000313" key="2">
    <source>
        <dbReference type="EMBL" id="SFF51738.1"/>
    </source>
</evidence>
<dbReference type="STRING" id="1076937.SAMN04488120_106143"/>
<dbReference type="NCBIfam" id="NF011997">
    <property type="entry name" value="PRK15453.1"/>
    <property type="match status" value="1"/>
</dbReference>
<dbReference type="GO" id="GO:0016301">
    <property type="term" value="F:kinase activity"/>
    <property type="evidence" value="ECO:0007669"/>
    <property type="project" value="UniProtKB-KW"/>
</dbReference>
<organism evidence="2 3">
    <name type="scientific">Fontimonas thermophila</name>
    <dbReference type="NCBI Taxonomy" id="1076937"/>
    <lineage>
        <taxon>Bacteria</taxon>
        <taxon>Pseudomonadati</taxon>
        <taxon>Pseudomonadota</taxon>
        <taxon>Gammaproteobacteria</taxon>
        <taxon>Nevskiales</taxon>
        <taxon>Nevskiaceae</taxon>
        <taxon>Fontimonas</taxon>
    </lineage>
</organism>
<sequence>MRAFARIFEQLRLKAAFIEGDAFHAYDREQLRRTLERARIRGENFSLFGPGGNLLERLEQLLREYGESGTGMTRHYLHLESEAEAWGQPVGTFTPWEPLPKDTDLLFYEGLHGGYVGEDVNIARHMDLLIGIVPVINLEWIQKIRRDTAERGYQPEEVRRTILRRIPDYVDYIIPQYSRTDVNFQRVPLVDTSNPLEVREIPRPEESLVVIHFNDGARLRPDFDLLLSELPGAFQSRARTIVVPGLQQERALELIFKPAIAELIARRDAASGPLVAA</sequence>
<keyword evidence="2" id="KW-0418">Kinase</keyword>
<keyword evidence="2" id="KW-0808">Transferase</keyword>
<keyword evidence="3" id="KW-1185">Reference proteome</keyword>